<evidence type="ECO:0000313" key="2">
    <source>
        <dbReference type="Proteomes" id="UP000767291"/>
    </source>
</evidence>
<dbReference type="EMBL" id="JAGGJX010000008">
    <property type="protein sequence ID" value="MBP1856381.1"/>
    <property type="molecule type" value="Genomic_DNA"/>
</dbReference>
<organism evidence="1 2">
    <name type="scientific">Metaclostridioides mangenotii</name>
    <dbReference type="NCBI Taxonomy" id="1540"/>
    <lineage>
        <taxon>Bacteria</taxon>
        <taxon>Bacillati</taxon>
        <taxon>Bacillota</taxon>
        <taxon>Clostridia</taxon>
        <taxon>Peptostreptococcales</taxon>
        <taxon>Peptostreptococcaceae</taxon>
        <taxon>Metaclostridioides</taxon>
    </lineage>
</organism>
<reference evidence="1 2" key="1">
    <citation type="submission" date="2021-03" db="EMBL/GenBank/DDBJ databases">
        <title>Genomic Encyclopedia of Type Strains, Phase IV (KMG-IV): sequencing the most valuable type-strain genomes for metagenomic binning, comparative biology and taxonomic classification.</title>
        <authorList>
            <person name="Goeker M."/>
        </authorList>
    </citation>
    <scope>NUCLEOTIDE SEQUENCE [LARGE SCALE GENOMIC DNA]</scope>
    <source>
        <strain evidence="1 2">DSM 1289</strain>
    </source>
</reference>
<keyword evidence="2" id="KW-1185">Reference proteome</keyword>
<sequence>MSKKYYIFAGVNGAGKSTLYKSDYLSEGIK</sequence>
<proteinExistence type="predicted"/>
<dbReference type="Proteomes" id="UP000767291">
    <property type="component" value="Unassembled WGS sequence"/>
</dbReference>
<comment type="caution">
    <text evidence="1">The sequence shown here is derived from an EMBL/GenBank/DDBJ whole genome shotgun (WGS) entry which is preliminary data.</text>
</comment>
<protein>
    <submittedName>
        <fullName evidence="1">ABC-type ATPase</fullName>
    </submittedName>
</protein>
<accession>A0ABS4EEK7</accession>
<evidence type="ECO:0000313" key="1">
    <source>
        <dbReference type="EMBL" id="MBP1856381.1"/>
    </source>
</evidence>
<name>A0ABS4EEK7_9FIRM</name>
<gene>
    <name evidence="1" type="ORF">J2Z43_002833</name>
</gene>